<reference evidence="8" key="1">
    <citation type="submission" date="2025-08" db="UniProtKB">
        <authorList>
            <consortium name="Ensembl"/>
        </authorList>
    </citation>
    <scope>IDENTIFICATION</scope>
</reference>
<dbReference type="PANTHER" id="PTHR48188:SF3">
    <property type="entry name" value="60S RIBOSOMAL PROTEIN L37A-RELATED"/>
    <property type="match status" value="1"/>
</dbReference>
<dbReference type="GO" id="GO:0070180">
    <property type="term" value="F:large ribosomal subunit rRNA binding"/>
    <property type="evidence" value="ECO:0007669"/>
    <property type="project" value="TreeGrafter"/>
</dbReference>
<dbReference type="Ensembl" id="ENSCAFT00020040433.1">
    <property type="protein sequence ID" value="ENSCAFP00020035028.1"/>
    <property type="gene ID" value="ENSCAFG00020027145.1"/>
</dbReference>
<evidence type="ECO:0000256" key="1">
    <source>
        <dbReference type="ARBA" id="ARBA00008672"/>
    </source>
</evidence>
<dbReference type="Gene3D" id="2.20.25.30">
    <property type="match status" value="1"/>
</dbReference>
<keyword evidence="9" id="KW-1185">Reference proteome</keyword>
<dbReference type="GO" id="GO:0008270">
    <property type="term" value="F:zinc ion binding"/>
    <property type="evidence" value="ECO:0007669"/>
    <property type="project" value="UniProtKB-KW"/>
</dbReference>
<reference evidence="8" key="2">
    <citation type="submission" date="2025-09" db="UniProtKB">
        <authorList>
            <consortium name="Ensembl"/>
        </authorList>
    </citation>
    <scope>IDENTIFICATION</scope>
</reference>
<gene>
    <name evidence="8" type="primary">RPL37A</name>
</gene>
<dbReference type="InterPro" id="IPR011332">
    <property type="entry name" value="Ribosomal_zn-bd"/>
</dbReference>
<keyword evidence="6" id="KW-0687">Ribonucleoprotein</keyword>
<feature type="compositionally biased region" description="Gly residues" evidence="7">
    <location>
        <begin position="54"/>
        <end position="67"/>
    </location>
</feature>
<keyword evidence="3" id="KW-0863">Zinc-finger</keyword>
<keyword evidence="2" id="KW-0479">Metal-binding</keyword>
<evidence type="ECO:0000256" key="2">
    <source>
        <dbReference type="ARBA" id="ARBA00022723"/>
    </source>
</evidence>
<comment type="similarity">
    <text evidence="1">Belongs to the eukaryotic ribosomal protein eL43 family.</text>
</comment>
<dbReference type="GO" id="GO:0022625">
    <property type="term" value="C:cytosolic large ribosomal subunit"/>
    <property type="evidence" value="ECO:0007669"/>
    <property type="project" value="TreeGrafter"/>
</dbReference>
<evidence type="ECO:0000256" key="3">
    <source>
        <dbReference type="ARBA" id="ARBA00022771"/>
    </source>
</evidence>
<dbReference type="SUPFAM" id="SSF57829">
    <property type="entry name" value="Zn-binding ribosomal proteins"/>
    <property type="match status" value="1"/>
</dbReference>
<dbReference type="Pfam" id="PF01780">
    <property type="entry name" value="Ribosomal_L37ae"/>
    <property type="match status" value="1"/>
</dbReference>
<dbReference type="InterPro" id="IPR002674">
    <property type="entry name" value="Ribosomal_eL43"/>
</dbReference>
<dbReference type="GO" id="GO:0006412">
    <property type="term" value="P:translation"/>
    <property type="evidence" value="ECO:0007669"/>
    <property type="project" value="InterPro"/>
</dbReference>
<dbReference type="PANTHER" id="PTHR48188">
    <property type="entry name" value="60S RIBOSOMAL PROTEIN L43"/>
    <property type="match status" value="1"/>
</dbReference>
<name>A0A8C0LNQ8_CANLU</name>
<evidence type="ECO:0000256" key="7">
    <source>
        <dbReference type="SAM" id="MobiDB-lite"/>
    </source>
</evidence>
<dbReference type="GeneTree" id="ENSGT00940000167978"/>
<keyword evidence="5" id="KW-0689">Ribosomal protein</keyword>
<organism evidence="8 9">
    <name type="scientific">Canis lupus dingo</name>
    <name type="common">dingo</name>
    <dbReference type="NCBI Taxonomy" id="286419"/>
    <lineage>
        <taxon>Eukaryota</taxon>
        <taxon>Metazoa</taxon>
        <taxon>Chordata</taxon>
        <taxon>Craniata</taxon>
        <taxon>Vertebrata</taxon>
        <taxon>Euteleostomi</taxon>
        <taxon>Mammalia</taxon>
        <taxon>Eutheria</taxon>
        <taxon>Laurasiatheria</taxon>
        <taxon>Carnivora</taxon>
        <taxon>Caniformia</taxon>
        <taxon>Canidae</taxon>
        <taxon>Canis</taxon>
    </lineage>
</organism>
<evidence type="ECO:0000313" key="9">
    <source>
        <dbReference type="Proteomes" id="UP000694391"/>
    </source>
</evidence>
<proteinExistence type="inferred from homology"/>
<sequence length="158" mass="16644">MAKRTKKVGIVGKYGTRYGASLRKMVKKIEISQHAKYTCSFCGKVGAGGLRGAGGAGGSPGAPGGGRASDLPGPRGRAAVPTSPGPPGTRPGFSGKRRCCFADQDEKASGGHLALRLLHEDRGRRRLDLQHHFCCHSKVCHQKTEGVERPVEAPPCET</sequence>
<accession>A0A8C0LNQ8</accession>
<dbReference type="Proteomes" id="UP000694391">
    <property type="component" value="Unplaced"/>
</dbReference>
<dbReference type="AlphaFoldDB" id="A0A8C0LNQ8"/>
<evidence type="ECO:0000256" key="6">
    <source>
        <dbReference type="ARBA" id="ARBA00023274"/>
    </source>
</evidence>
<evidence type="ECO:0000256" key="4">
    <source>
        <dbReference type="ARBA" id="ARBA00022833"/>
    </source>
</evidence>
<evidence type="ECO:0000256" key="5">
    <source>
        <dbReference type="ARBA" id="ARBA00022980"/>
    </source>
</evidence>
<dbReference type="InterPro" id="IPR011331">
    <property type="entry name" value="Ribosomal_eL37/eL43"/>
</dbReference>
<protein>
    <submittedName>
        <fullName evidence="8">Ribosomal protein L37a</fullName>
    </submittedName>
</protein>
<dbReference type="GO" id="GO:0003735">
    <property type="term" value="F:structural constituent of ribosome"/>
    <property type="evidence" value="ECO:0007669"/>
    <property type="project" value="InterPro"/>
</dbReference>
<evidence type="ECO:0000313" key="8">
    <source>
        <dbReference type="Ensembl" id="ENSCAFP00020035028.1"/>
    </source>
</evidence>
<feature type="region of interest" description="Disordered" evidence="7">
    <location>
        <begin position="54"/>
        <end position="96"/>
    </location>
</feature>
<keyword evidence="4" id="KW-0862">Zinc</keyword>